<dbReference type="EMBL" id="CAJEWN010000089">
    <property type="protein sequence ID" value="CAD2161989.1"/>
    <property type="molecule type" value="Genomic_DNA"/>
</dbReference>
<evidence type="ECO:0000256" key="1">
    <source>
        <dbReference type="SAM" id="SignalP"/>
    </source>
</evidence>
<sequence length="144" mass="16945">MSEFNLIILIHLIICLKIQCAGKPIRVELKLKDDWKEKREFIYLKNVEIKNRFVLKTIEKCNNGFDGFNKNIDGYLQAVELNVNKNIFNVEIIARSKYIPTDQLKKKILIEITNNEIIQNFLPVFEKNGKFLLLEFPFHCVTNS</sequence>
<keyword evidence="1" id="KW-0732">Signal</keyword>
<comment type="caution">
    <text evidence="2">The sequence shown here is derived from an EMBL/GenBank/DDBJ whole genome shotgun (WGS) entry which is preliminary data.</text>
</comment>
<evidence type="ECO:0000313" key="2">
    <source>
        <dbReference type="EMBL" id="CAD2161989.1"/>
    </source>
</evidence>
<dbReference type="AlphaFoldDB" id="A0A6V7UNH2"/>
<reference evidence="2 3" key="1">
    <citation type="submission" date="2020-08" db="EMBL/GenBank/DDBJ databases">
        <authorList>
            <person name="Koutsovoulos G."/>
            <person name="Danchin GJ E."/>
        </authorList>
    </citation>
    <scope>NUCLEOTIDE SEQUENCE [LARGE SCALE GENOMIC DNA]</scope>
</reference>
<proteinExistence type="predicted"/>
<name>A0A6V7UNH2_MELEN</name>
<gene>
    <name evidence="2" type="ORF">MENT_LOCUS15157</name>
</gene>
<evidence type="ECO:0000313" key="3">
    <source>
        <dbReference type="Proteomes" id="UP000580250"/>
    </source>
</evidence>
<organism evidence="2 3">
    <name type="scientific">Meloidogyne enterolobii</name>
    <name type="common">Root-knot nematode worm</name>
    <name type="synonym">Meloidogyne mayaguensis</name>
    <dbReference type="NCBI Taxonomy" id="390850"/>
    <lineage>
        <taxon>Eukaryota</taxon>
        <taxon>Metazoa</taxon>
        <taxon>Ecdysozoa</taxon>
        <taxon>Nematoda</taxon>
        <taxon>Chromadorea</taxon>
        <taxon>Rhabditida</taxon>
        <taxon>Tylenchina</taxon>
        <taxon>Tylenchomorpha</taxon>
        <taxon>Tylenchoidea</taxon>
        <taxon>Meloidogynidae</taxon>
        <taxon>Meloidogyninae</taxon>
        <taxon>Meloidogyne</taxon>
    </lineage>
</organism>
<feature type="chain" id="PRO_5028278042" evidence="1">
    <location>
        <begin position="23"/>
        <end position="144"/>
    </location>
</feature>
<accession>A0A6V7UNH2</accession>
<dbReference type="Proteomes" id="UP000580250">
    <property type="component" value="Unassembled WGS sequence"/>
</dbReference>
<feature type="signal peptide" evidence="1">
    <location>
        <begin position="1"/>
        <end position="22"/>
    </location>
</feature>
<protein>
    <submittedName>
        <fullName evidence="2">Uncharacterized protein</fullName>
    </submittedName>
</protein>